<dbReference type="EMBL" id="CP006731">
    <property type="protein sequence ID" value="AHB68712.1"/>
    <property type="molecule type" value="Genomic_DNA"/>
</dbReference>
<dbReference type="AlphaFoldDB" id="V5TUV6"/>
<keyword evidence="1" id="KW-0687">Ribonucleoprotein</keyword>
<evidence type="ECO:0000313" key="2">
    <source>
        <dbReference type="Proteomes" id="UP000018545"/>
    </source>
</evidence>
<proteinExistence type="predicted"/>
<gene>
    <name evidence="1" type="ORF">P262_00488</name>
</gene>
<protein>
    <submittedName>
        <fullName evidence="1">30S ribosomal protein S19</fullName>
    </submittedName>
</protein>
<dbReference type="HOGENOM" id="CLU_3198747_0_0_6"/>
<organism evidence="1 2">
    <name type="scientific">Cronobacter malonaticus</name>
    <dbReference type="NCBI Taxonomy" id="413503"/>
    <lineage>
        <taxon>Bacteria</taxon>
        <taxon>Pseudomonadati</taxon>
        <taxon>Pseudomonadota</taxon>
        <taxon>Gammaproteobacteria</taxon>
        <taxon>Enterobacterales</taxon>
        <taxon>Enterobacteriaceae</taxon>
        <taxon>Cronobacter</taxon>
    </lineage>
</organism>
<accession>V5TUV6</accession>
<sequence>MTAISTGRCEFTQFVTNHFVGNKDWNVLTTIMDSDGQTDHVWKDR</sequence>
<dbReference type="KEGG" id="csi:P262_00488"/>
<name>V5TUV6_9ENTR</name>
<dbReference type="GO" id="GO:0005840">
    <property type="term" value="C:ribosome"/>
    <property type="evidence" value="ECO:0007669"/>
    <property type="project" value="UniProtKB-KW"/>
</dbReference>
<reference evidence="1 2" key="1">
    <citation type="journal article" date="2014" name="Genome Announc.">
        <title>Complete Genome Sequence of Cronobacter sakazakii Strain CMCC 45402.</title>
        <authorList>
            <person name="Zhao Z."/>
            <person name="Wang L."/>
            <person name="Wang B."/>
            <person name="Liang H."/>
            <person name="Ye Q."/>
            <person name="Zeng M."/>
        </authorList>
    </citation>
    <scope>NUCLEOTIDE SEQUENCE [LARGE SCALE GENOMIC DNA]</scope>
    <source>
        <strain evidence="2">45402</strain>
    </source>
</reference>
<evidence type="ECO:0000313" key="1">
    <source>
        <dbReference type="EMBL" id="AHB68712.1"/>
    </source>
</evidence>
<dbReference type="PATRIC" id="fig|1401659.3.peg.343"/>
<keyword evidence="1" id="KW-0689">Ribosomal protein</keyword>
<dbReference type="Proteomes" id="UP000018545">
    <property type="component" value="Chromosome"/>
</dbReference>